<evidence type="ECO:0000256" key="5">
    <source>
        <dbReference type="ARBA" id="ARBA00012596"/>
    </source>
</evidence>
<dbReference type="HOGENOM" id="CLU_051870_2_1_1"/>
<dbReference type="InterPro" id="IPR038887">
    <property type="entry name" value="Nus1/NgBR"/>
</dbReference>
<dbReference type="EMBL" id="AHAT01026726">
    <property type="status" value="NOT_ANNOTATED_CDS"/>
    <property type="molecule type" value="Genomic_DNA"/>
</dbReference>
<dbReference type="GeneID" id="102686595"/>
<reference evidence="13" key="2">
    <citation type="submission" date="2025-08" db="UniProtKB">
        <authorList>
            <consortium name="Ensembl"/>
        </authorList>
    </citation>
    <scope>IDENTIFICATION</scope>
</reference>
<name>W5NKN3_LEPOC</name>
<dbReference type="Gene3D" id="3.40.1180.10">
    <property type="entry name" value="Decaprenyl diphosphate synthase-like"/>
    <property type="match status" value="1"/>
</dbReference>
<sequence>MCVCHFKNWNAARCDFLRHKQVPGTFTKDSTMAVVYEFVWRVLHALLHLQRTLLSWFRIRIWNWNWRLWKRAVAAVLVPAVFGFQNHIHENKKPVAGTGKRSSRRVRWRADGKSLEKLPLHVGLLIAEEEPRYTDIANLVVWCMAVGISYVSVYDNQGIFRRNNSRLMDEILKQQQDLLGVDTLKPSVEFLNNSNEKLDHQALWCQAAVRVLSPDDGKPSIVRAAQQLCQLVEQKERRAADIDVNMVDSVLKGAKHIPDPDLVLKFGPVDSTLGFLPWHIRLTEFISLPSHINITYEDFFLALKRYAACEQRQGK</sequence>
<dbReference type="GO" id="GO:0045547">
    <property type="term" value="F:ditrans,polycis-polyprenyl diphosphate synthase [(2E,6E)-farnesyl diphosphate specific] activity"/>
    <property type="evidence" value="ECO:0007669"/>
    <property type="project" value="UniProtKB-EC"/>
</dbReference>
<organism evidence="13 14">
    <name type="scientific">Lepisosteus oculatus</name>
    <name type="common">Spotted gar</name>
    <dbReference type="NCBI Taxonomy" id="7918"/>
    <lineage>
        <taxon>Eukaryota</taxon>
        <taxon>Metazoa</taxon>
        <taxon>Chordata</taxon>
        <taxon>Craniata</taxon>
        <taxon>Vertebrata</taxon>
        <taxon>Euteleostomi</taxon>
        <taxon>Actinopterygii</taxon>
        <taxon>Neopterygii</taxon>
        <taxon>Holostei</taxon>
        <taxon>Semionotiformes</taxon>
        <taxon>Lepisosteidae</taxon>
        <taxon>Lepisosteus</taxon>
    </lineage>
</organism>
<evidence type="ECO:0000313" key="13">
    <source>
        <dbReference type="Ensembl" id="ENSLOCP00000021192.1"/>
    </source>
</evidence>
<evidence type="ECO:0000256" key="1">
    <source>
        <dbReference type="ARBA" id="ARBA00001946"/>
    </source>
</evidence>
<dbReference type="GO" id="GO:1904423">
    <property type="term" value="C:dehydrodolichyl diphosphate synthase complex"/>
    <property type="evidence" value="ECO:0000318"/>
    <property type="project" value="GO_Central"/>
</dbReference>
<evidence type="ECO:0000256" key="7">
    <source>
        <dbReference type="ARBA" id="ARBA00022692"/>
    </source>
</evidence>
<dbReference type="GeneTree" id="ENSGT00390000003223"/>
<evidence type="ECO:0000256" key="12">
    <source>
        <dbReference type="ARBA" id="ARBA00047353"/>
    </source>
</evidence>
<evidence type="ECO:0000256" key="3">
    <source>
        <dbReference type="ARBA" id="ARBA00004922"/>
    </source>
</evidence>
<dbReference type="PANTHER" id="PTHR21528">
    <property type="entry name" value="DEHYDRODOLICHYL DIPHOSPHATE SYNTHASE COMPLEX SUBUNIT NUS1"/>
    <property type="match status" value="1"/>
</dbReference>
<dbReference type="Bgee" id="ENSLOCG00000017148">
    <property type="expression patterns" value="Expressed in ovary and 13 other cell types or tissues"/>
</dbReference>
<comment type="pathway">
    <text evidence="3">Protein modification; protein glycosylation.</text>
</comment>
<dbReference type="EC" id="2.5.1.87" evidence="5"/>
<reference evidence="13" key="3">
    <citation type="submission" date="2025-09" db="UniProtKB">
        <authorList>
            <consortium name="Ensembl"/>
        </authorList>
    </citation>
    <scope>IDENTIFICATION</scope>
</reference>
<evidence type="ECO:0000256" key="8">
    <source>
        <dbReference type="ARBA" id="ARBA00022824"/>
    </source>
</evidence>
<accession>W5NKN3</accession>
<evidence type="ECO:0000256" key="2">
    <source>
        <dbReference type="ARBA" id="ARBA00004586"/>
    </source>
</evidence>
<proteinExistence type="inferred from homology"/>
<dbReference type="Ensembl" id="ENSLOCT00000021228.1">
    <property type="protein sequence ID" value="ENSLOCP00000021192.1"/>
    <property type="gene ID" value="ENSLOCG00000017148.1"/>
</dbReference>
<evidence type="ECO:0000313" key="14">
    <source>
        <dbReference type="Proteomes" id="UP000018468"/>
    </source>
</evidence>
<dbReference type="UniPathway" id="UPA00378"/>
<keyword evidence="8" id="KW-0256">Endoplasmic reticulum</keyword>
<protein>
    <recommendedName>
        <fullName evidence="5">ditrans,polycis-polyprenyl diphosphate synthase [(2E,6E)-farnesyldiphosphate specific]</fullName>
        <ecNumber evidence="5">2.5.1.87</ecNumber>
    </recommendedName>
</protein>
<comment type="catalytic activity">
    <reaction evidence="12">
        <text>n isopentenyl diphosphate + (2E,6E)-farnesyl diphosphate = a di-trans,poly-cis-polyprenyl diphosphate + n diphosphate</text>
        <dbReference type="Rhea" id="RHEA:53008"/>
        <dbReference type="Rhea" id="RHEA-COMP:19494"/>
        <dbReference type="ChEBI" id="CHEBI:33019"/>
        <dbReference type="ChEBI" id="CHEBI:128769"/>
        <dbReference type="ChEBI" id="CHEBI:136960"/>
        <dbReference type="ChEBI" id="CHEBI:175763"/>
        <dbReference type="EC" id="2.5.1.87"/>
    </reaction>
</comment>
<dbReference type="OrthoDB" id="19639at2759"/>
<reference evidence="14" key="1">
    <citation type="submission" date="2011-12" db="EMBL/GenBank/DDBJ databases">
        <title>The Draft Genome of Lepisosteus oculatus.</title>
        <authorList>
            <consortium name="The Broad Institute Genome Assembly &amp; Analysis Group"/>
            <consortium name="Computational R&amp;D Group"/>
            <consortium name="and Sequencing Platform"/>
            <person name="Di Palma F."/>
            <person name="Alfoldi J."/>
            <person name="Johnson J."/>
            <person name="Berlin A."/>
            <person name="Gnerre S."/>
            <person name="Jaffe D."/>
            <person name="MacCallum I."/>
            <person name="Young S."/>
            <person name="Walker B.J."/>
            <person name="Lander E.S."/>
            <person name="Lindblad-Toh K."/>
        </authorList>
    </citation>
    <scope>NUCLEOTIDE SEQUENCE [LARGE SCALE GENOMIC DNA]</scope>
</reference>
<dbReference type="eggNOG" id="KOG2818">
    <property type="taxonomic scope" value="Eukaryota"/>
</dbReference>
<dbReference type="RefSeq" id="XP_006626351.2">
    <property type="nucleotide sequence ID" value="XM_006626288.3"/>
</dbReference>
<keyword evidence="14" id="KW-1185">Reference proteome</keyword>
<keyword evidence="11" id="KW-0472">Membrane</keyword>
<dbReference type="InterPro" id="IPR036424">
    <property type="entry name" value="UPP_synth-like_sf"/>
</dbReference>
<evidence type="ECO:0000256" key="11">
    <source>
        <dbReference type="ARBA" id="ARBA00023136"/>
    </source>
</evidence>
<evidence type="ECO:0000256" key="9">
    <source>
        <dbReference type="ARBA" id="ARBA00022842"/>
    </source>
</evidence>
<dbReference type="GO" id="GO:0002040">
    <property type="term" value="P:sprouting angiogenesis"/>
    <property type="evidence" value="ECO:0007669"/>
    <property type="project" value="Ensembl"/>
</dbReference>
<comment type="cofactor">
    <cofactor evidence="1">
        <name>Mg(2+)</name>
        <dbReference type="ChEBI" id="CHEBI:18420"/>
    </cofactor>
</comment>
<dbReference type="AlphaFoldDB" id="W5NKN3"/>
<dbReference type="STRING" id="7918.ENSLOCP00000021192"/>
<dbReference type="GO" id="GO:0005789">
    <property type="term" value="C:endoplasmic reticulum membrane"/>
    <property type="evidence" value="ECO:0000318"/>
    <property type="project" value="GO_Central"/>
</dbReference>
<dbReference type="KEGG" id="loc:102686595"/>
<dbReference type="Proteomes" id="UP000018468">
    <property type="component" value="Linkage group LG1"/>
</dbReference>
<keyword evidence="6" id="KW-0808">Transferase</keyword>
<dbReference type="PANTHER" id="PTHR21528:SF0">
    <property type="entry name" value="DEHYDRODOLICHYL DIPHOSPHATE SYNTHASE COMPLEX SUBUNIT NUS1"/>
    <property type="match status" value="1"/>
</dbReference>
<evidence type="ECO:0000256" key="10">
    <source>
        <dbReference type="ARBA" id="ARBA00022989"/>
    </source>
</evidence>
<keyword evidence="9" id="KW-0460">Magnesium</keyword>
<dbReference type="GO" id="GO:0036269">
    <property type="term" value="P:swimming behavior"/>
    <property type="evidence" value="ECO:0007669"/>
    <property type="project" value="Ensembl"/>
</dbReference>
<evidence type="ECO:0000256" key="6">
    <source>
        <dbReference type="ARBA" id="ARBA00022679"/>
    </source>
</evidence>
<evidence type="ECO:0000256" key="4">
    <source>
        <dbReference type="ARBA" id="ARBA00005432"/>
    </source>
</evidence>
<dbReference type="GO" id="GO:0032367">
    <property type="term" value="P:intracellular cholesterol transport"/>
    <property type="evidence" value="ECO:0007669"/>
    <property type="project" value="Ensembl"/>
</dbReference>
<dbReference type="SUPFAM" id="SSF64005">
    <property type="entry name" value="Undecaprenyl diphosphate synthase"/>
    <property type="match status" value="1"/>
</dbReference>
<comment type="subcellular location">
    <subcellularLocation>
        <location evidence="2">Endoplasmic reticulum membrane</location>
    </subcellularLocation>
</comment>
<comment type="similarity">
    <text evidence="4">Belongs to the UPP synthase family.</text>
</comment>
<keyword evidence="7" id="KW-0812">Transmembrane</keyword>
<dbReference type="FunCoup" id="W5NKN3">
    <property type="interactions" value="1213"/>
</dbReference>
<dbReference type="InParanoid" id="W5NKN3"/>
<keyword evidence="10" id="KW-1133">Transmembrane helix</keyword>
<dbReference type="OMA" id="GMFMECL"/>
<dbReference type="CTD" id="116150"/>